<evidence type="ECO:0000259" key="10">
    <source>
        <dbReference type="PROSITE" id="PS51263"/>
    </source>
</evidence>
<accession>A0A482XC28</accession>
<dbReference type="InterPro" id="IPR029006">
    <property type="entry name" value="ADF-H/Gelsolin-like_dom_sf"/>
</dbReference>
<dbReference type="Proteomes" id="UP000291343">
    <property type="component" value="Unassembled WGS sequence"/>
</dbReference>
<evidence type="ECO:0000256" key="3">
    <source>
        <dbReference type="ARBA" id="ARBA00023203"/>
    </source>
</evidence>
<name>A0A482XC28_LAOST</name>
<proteinExistence type="inferred from homology"/>
<feature type="region of interest" description="Disordered" evidence="9">
    <location>
        <begin position="1"/>
        <end position="25"/>
    </location>
</feature>
<dbReference type="Pfam" id="PF00241">
    <property type="entry name" value="Cofilin_ADF"/>
    <property type="match status" value="1"/>
</dbReference>
<dbReference type="GO" id="GO:0030864">
    <property type="term" value="C:cortical actin cytoskeleton"/>
    <property type="evidence" value="ECO:0007669"/>
    <property type="project" value="TreeGrafter"/>
</dbReference>
<dbReference type="Gene3D" id="3.40.20.10">
    <property type="entry name" value="Severin"/>
    <property type="match status" value="1"/>
</dbReference>
<dbReference type="PANTHER" id="PTHR10829">
    <property type="entry name" value="CORTACTIN AND DREBRIN"/>
    <property type="match status" value="1"/>
</dbReference>
<dbReference type="STRING" id="195883.A0A482XC28"/>
<evidence type="ECO:0000256" key="1">
    <source>
        <dbReference type="ARBA" id="ARBA00004245"/>
    </source>
</evidence>
<dbReference type="EMBL" id="QKKF02012812">
    <property type="protein sequence ID" value="RZF43237.1"/>
    <property type="molecule type" value="Genomic_DNA"/>
</dbReference>
<evidence type="ECO:0000256" key="2">
    <source>
        <dbReference type="ARBA" id="ARBA00022490"/>
    </source>
</evidence>
<evidence type="ECO:0000256" key="6">
    <source>
        <dbReference type="ARBA" id="ARBA00058385"/>
    </source>
</evidence>
<dbReference type="GO" id="GO:0030833">
    <property type="term" value="P:regulation of actin filament polymerization"/>
    <property type="evidence" value="ECO:0007669"/>
    <property type="project" value="TreeGrafter"/>
</dbReference>
<dbReference type="InParanoid" id="A0A482XC28"/>
<dbReference type="PROSITE" id="PS51263">
    <property type="entry name" value="ADF_H"/>
    <property type="match status" value="1"/>
</dbReference>
<keyword evidence="3" id="KW-0009">Actin-binding</keyword>
<organism evidence="11 12">
    <name type="scientific">Laodelphax striatellus</name>
    <name type="common">Small brown planthopper</name>
    <name type="synonym">Delphax striatella</name>
    <dbReference type="NCBI Taxonomy" id="195883"/>
    <lineage>
        <taxon>Eukaryota</taxon>
        <taxon>Metazoa</taxon>
        <taxon>Ecdysozoa</taxon>
        <taxon>Arthropoda</taxon>
        <taxon>Hexapoda</taxon>
        <taxon>Insecta</taxon>
        <taxon>Pterygota</taxon>
        <taxon>Neoptera</taxon>
        <taxon>Paraneoptera</taxon>
        <taxon>Hemiptera</taxon>
        <taxon>Auchenorrhyncha</taxon>
        <taxon>Fulgoroidea</taxon>
        <taxon>Delphacidae</taxon>
        <taxon>Criomorphinae</taxon>
        <taxon>Laodelphax</taxon>
    </lineage>
</organism>
<sequence length="164" mass="18516">MSEEGLEYDRIVQDGPKKADMATNTDDKSIRQAYEDVRLDSSDTEWAVFKHENSIVVCTAKGSNFDEFKEQFGDDDRAFGYIRIQMGDEISKRTKFLFLTWVGKNVGVIKKAKMSTDKALIKAVISNFAVELHLESINEIDMQNFKEQLAKAGGANYGTGIRED</sequence>
<dbReference type="InterPro" id="IPR002108">
    <property type="entry name" value="ADF-H"/>
</dbReference>
<feature type="domain" description="ADF-H" evidence="10">
    <location>
        <begin position="22"/>
        <end position="150"/>
    </location>
</feature>
<evidence type="ECO:0000256" key="9">
    <source>
        <dbReference type="SAM" id="MobiDB-lite"/>
    </source>
</evidence>
<dbReference type="SUPFAM" id="SSF55753">
    <property type="entry name" value="Actin depolymerizing proteins"/>
    <property type="match status" value="1"/>
</dbReference>
<dbReference type="AlphaFoldDB" id="A0A482XC28"/>
<evidence type="ECO:0000313" key="11">
    <source>
        <dbReference type="EMBL" id="RZF43237.1"/>
    </source>
</evidence>
<dbReference type="SMR" id="A0A482XC28"/>
<feature type="compositionally biased region" description="Basic and acidic residues" evidence="9">
    <location>
        <begin position="7"/>
        <end position="25"/>
    </location>
</feature>
<comment type="subunit">
    <text evidence="7">Interacts with 5-lipoxygenase (ALOX5/5LO) in a calcium-independent manner. Binds to F-actin with a stoichiometry of 1:2.</text>
</comment>
<dbReference type="GO" id="GO:0051015">
    <property type="term" value="F:actin filament binding"/>
    <property type="evidence" value="ECO:0007669"/>
    <property type="project" value="TreeGrafter"/>
</dbReference>
<keyword evidence="12" id="KW-1185">Reference proteome</keyword>
<comment type="similarity">
    <text evidence="5">Belongs to the actin-binding proteins ADF family. Coactosin subfamily.</text>
</comment>
<dbReference type="GO" id="GO:0005884">
    <property type="term" value="C:actin filament"/>
    <property type="evidence" value="ECO:0007669"/>
    <property type="project" value="TreeGrafter"/>
</dbReference>
<evidence type="ECO:0000256" key="8">
    <source>
        <dbReference type="ARBA" id="ARBA00068121"/>
    </source>
</evidence>
<keyword evidence="4" id="KW-0206">Cytoskeleton</keyword>
<evidence type="ECO:0000256" key="5">
    <source>
        <dbReference type="ARBA" id="ARBA00038052"/>
    </source>
</evidence>
<comment type="function">
    <text evidence="6">Binds to F-actin in a calcium-independent manner. Has no direct effect on actin depolymerization. Acts as a chaperone for ALOX5 (5LO), influencing both its stability and activity in leukotrienes synthesis.</text>
</comment>
<keyword evidence="2" id="KW-0963">Cytoplasm</keyword>
<comment type="caution">
    <text evidence="11">The sequence shown here is derived from an EMBL/GenBank/DDBJ whole genome shotgun (WGS) entry which is preliminary data.</text>
</comment>
<evidence type="ECO:0000256" key="4">
    <source>
        <dbReference type="ARBA" id="ARBA00023212"/>
    </source>
</evidence>
<gene>
    <name evidence="11" type="ORF">LSTR_LSTR014579</name>
</gene>
<dbReference type="OrthoDB" id="20822at2759"/>
<reference evidence="11 12" key="1">
    <citation type="journal article" date="2017" name="Gigascience">
        <title>Genome sequence of the small brown planthopper, Laodelphax striatellus.</title>
        <authorList>
            <person name="Zhu J."/>
            <person name="Jiang F."/>
            <person name="Wang X."/>
            <person name="Yang P."/>
            <person name="Bao Y."/>
            <person name="Zhao W."/>
            <person name="Wang W."/>
            <person name="Lu H."/>
            <person name="Wang Q."/>
            <person name="Cui N."/>
            <person name="Li J."/>
            <person name="Chen X."/>
            <person name="Luo L."/>
            <person name="Yu J."/>
            <person name="Kang L."/>
            <person name="Cui F."/>
        </authorList>
    </citation>
    <scope>NUCLEOTIDE SEQUENCE [LARGE SCALE GENOMIC DNA]</scope>
    <source>
        <strain evidence="11">Lst14</strain>
    </source>
</reference>
<evidence type="ECO:0000313" key="12">
    <source>
        <dbReference type="Proteomes" id="UP000291343"/>
    </source>
</evidence>
<dbReference type="GO" id="GO:0030427">
    <property type="term" value="C:site of polarized growth"/>
    <property type="evidence" value="ECO:0007669"/>
    <property type="project" value="TreeGrafter"/>
</dbReference>
<protein>
    <recommendedName>
        <fullName evidence="8">Coactosin-like protein</fullName>
    </recommendedName>
</protein>
<comment type="subcellular location">
    <subcellularLocation>
        <location evidence="1">Cytoplasm</location>
        <location evidence="1">Cytoskeleton</location>
    </subcellularLocation>
</comment>
<evidence type="ECO:0000256" key="7">
    <source>
        <dbReference type="ARBA" id="ARBA00062335"/>
    </source>
</evidence>
<dbReference type="CDD" id="cd11282">
    <property type="entry name" value="ADF_coactosin_like"/>
    <property type="match status" value="1"/>
</dbReference>
<dbReference type="SMART" id="SM00102">
    <property type="entry name" value="ADF"/>
    <property type="match status" value="1"/>
</dbReference>
<dbReference type="PANTHER" id="PTHR10829:SF29">
    <property type="entry name" value="COACTOSIN-LIKE PROTEIN"/>
    <property type="match status" value="1"/>
</dbReference>
<dbReference type="FunCoup" id="A0A482XC28">
    <property type="interactions" value="500"/>
</dbReference>
<dbReference type="FunFam" id="3.40.20.10:FF:000018">
    <property type="entry name" value="Coactosin-like 1"/>
    <property type="match status" value="1"/>
</dbReference>